<keyword evidence="2 4" id="KW-0812">Transmembrane</keyword>
<evidence type="ECO:0000313" key="5">
    <source>
        <dbReference type="Proteomes" id="UP000036367"/>
    </source>
</evidence>
<feature type="region of interest" description="Disordered" evidence="1">
    <location>
        <begin position="1"/>
        <end position="31"/>
    </location>
</feature>
<gene>
    <name evidence="4" type="ORF">RISK_003678</name>
</gene>
<dbReference type="STRING" id="595434.RISK_003678"/>
<sequence>MNPVNHASKRTRPGFFTAGRARSGGNLNQPRRGTATAEIAFCLPVLLTFTFATVDLCSIFFLKETVAIAAYEGARRGINRGGTDQAAIARVHEILDERGVSYEGNAVTLENSTFSTADTLEHVTIVVTVPAAGNLYAPAGLYNDLDITHRITMRKEFRNQD</sequence>
<evidence type="ECO:0000256" key="1">
    <source>
        <dbReference type="SAM" id="MobiDB-lite"/>
    </source>
</evidence>
<dbReference type="EMBL" id="LECT01000029">
    <property type="protein sequence ID" value="KLU04092.1"/>
    <property type="molecule type" value="Genomic_DNA"/>
</dbReference>
<feature type="domain" description="TadE-like" evidence="3">
    <location>
        <begin position="33"/>
        <end position="75"/>
    </location>
</feature>
<dbReference type="Pfam" id="PF07811">
    <property type="entry name" value="TadE"/>
    <property type="match status" value="1"/>
</dbReference>
<evidence type="ECO:0000259" key="3">
    <source>
        <dbReference type="Pfam" id="PF07811"/>
    </source>
</evidence>
<dbReference type="Proteomes" id="UP000036367">
    <property type="component" value="Unassembled WGS sequence"/>
</dbReference>
<feature type="transmembrane region" description="Helical" evidence="2">
    <location>
        <begin position="39"/>
        <end position="62"/>
    </location>
</feature>
<name>A0A0J1BBU6_RHOIS</name>
<comment type="caution">
    <text evidence="4">The sequence shown here is derived from an EMBL/GenBank/DDBJ whole genome shotgun (WGS) entry which is preliminary data.</text>
</comment>
<dbReference type="RefSeq" id="WP_047815105.1">
    <property type="nucleotide sequence ID" value="NZ_LECT01000029.1"/>
</dbReference>
<evidence type="ECO:0000313" key="4">
    <source>
        <dbReference type="EMBL" id="KLU04092.1"/>
    </source>
</evidence>
<protein>
    <submittedName>
        <fullName evidence="4">Transmembrane protein</fullName>
    </submittedName>
</protein>
<dbReference type="InterPro" id="IPR012495">
    <property type="entry name" value="TadE-like_dom"/>
</dbReference>
<keyword evidence="5" id="KW-1185">Reference proteome</keyword>
<dbReference type="PATRIC" id="fig|595434.4.peg.3499"/>
<keyword evidence="2" id="KW-0472">Membrane</keyword>
<reference evidence="4" key="1">
    <citation type="submission" date="2015-05" db="EMBL/GenBank/DDBJ databases">
        <title>Permanent draft genome of Rhodopirellula islandicus K833.</title>
        <authorList>
            <person name="Kizina J."/>
            <person name="Richter M."/>
            <person name="Glockner F.O."/>
            <person name="Harder J."/>
        </authorList>
    </citation>
    <scope>NUCLEOTIDE SEQUENCE [LARGE SCALE GENOMIC DNA]</scope>
    <source>
        <strain evidence="4">K833</strain>
    </source>
</reference>
<proteinExistence type="predicted"/>
<dbReference type="OrthoDB" id="267534at2"/>
<organism evidence="4 5">
    <name type="scientific">Rhodopirellula islandica</name>
    <dbReference type="NCBI Taxonomy" id="595434"/>
    <lineage>
        <taxon>Bacteria</taxon>
        <taxon>Pseudomonadati</taxon>
        <taxon>Planctomycetota</taxon>
        <taxon>Planctomycetia</taxon>
        <taxon>Pirellulales</taxon>
        <taxon>Pirellulaceae</taxon>
        <taxon>Rhodopirellula</taxon>
    </lineage>
</organism>
<evidence type="ECO:0000256" key="2">
    <source>
        <dbReference type="SAM" id="Phobius"/>
    </source>
</evidence>
<keyword evidence="2" id="KW-1133">Transmembrane helix</keyword>
<dbReference type="AlphaFoldDB" id="A0A0J1BBU6"/>
<accession>A0A0J1BBU6</accession>